<evidence type="ECO:0000313" key="2">
    <source>
        <dbReference type="EMBL" id="OWQ83062.1"/>
    </source>
</evidence>
<evidence type="ECO:0000313" key="3">
    <source>
        <dbReference type="Proteomes" id="UP000197468"/>
    </source>
</evidence>
<keyword evidence="3" id="KW-1185">Reference proteome</keyword>
<evidence type="ECO:0000256" key="1">
    <source>
        <dbReference type="SAM" id="MobiDB-lite"/>
    </source>
</evidence>
<accession>A0A2D0ALR8</accession>
<organism evidence="2 3">
    <name type="scientific">Roseateles aquatilis</name>
    <dbReference type="NCBI Taxonomy" id="431061"/>
    <lineage>
        <taxon>Bacteria</taxon>
        <taxon>Pseudomonadati</taxon>
        <taxon>Pseudomonadota</taxon>
        <taxon>Betaproteobacteria</taxon>
        <taxon>Burkholderiales</taxon>
        <taxon>Sphaerotilaceae</taxon>
        <taxon>Roseateles</taxon>
    </lineage>
</organism>
<feature type="region of interest" description="Disordered" evidence="1">
    <location>
        <begin position="80"/>
        <end position="105"/>
    </location>
</feature>
<protein>
    <submittedName>
        <fullName evidence="2">Uncharacterized protein</fullName>
    </submittedName>
</protein>
<dbReference type="Proteomes" id="UP000197468">
    <property type="component" value="Unassembled WGS sequence"/>
</dbReference>
<feature type="compositionally biased region" description="Low complexity" evidence="1">
    <location>
        <begin position="84"/>
        <end position="95"/>
    </location>
</feature>
<comment type="caution">
    <text evidence="2">The sequence shown here is derived from an EMBL/GenBank/DDBJ whole genome shotgun (WGS) entry which is preliminary data.</text>
</comment>
<feature type="compositionally biased region" description="Basic and acidic residues" evidence="1">
    <location>
        <begin position="10"/>
        <end position="22"/>
    </location>
</feature>
<dbReference type="AlphaFoldDB" id="A0A2D0ALR8"/>
<dbReference type="EMBL" id="NIOF01000026">
    <property type="protein sequence ID" value="OWQ83062.1"/>
    <property type="molecule type" value="Genomic_DNA"/>
</dbReference>
<reference evidence="2 3" key="1">
    <citation type="journal article" date="2008" name="Int. J. Syst. Evol. Microbiol.">
        <title>Description of Roseateles aquatilis sp. nov. and Roseateles terrae sp. nov., in the class Betaproteobacteria, and emended description of the genus Roseateles.</title>
        <authorList>
            <person name="Gomila M."/>
            <person name="Bowien B."/>
            <person name="Falsen E."/>
            <person name="Moore E.R."/>
            <person name="Lalucat J."/>
        </authorList>
    </citation>
    <scope>NUCLEOTIDE SEQUENCE [LARGE SCALE GENOMIC DNA]</scope>
    <source>
        <strain evidence="2 3">CCUG 48205</strain>
    </source>
</reference>
<gene>
    <name evidence="2" type="ORF">CDN99_27400</name>
</gene>
<feature type="region of interest" description="Disordered" evidence="1">
    <location>
        <begin position="1"/>
        <end position="22"/>
    </location>
</feature>
<name>A0A2D0ALR8_9BURK</name>
<proteinExistence type="predicted"/>
<sequence length="118" mass="12047">MAGAVIGVAARDEPPRPPARPDLDELAALLERSYRLALWLQDTSPPTDDPASPAAFAAFVASSELVAVLDEARALLVARRAGPARDNGAASDASDGGNGDAGDHVSRNVAASAFIRSA</sequence>